<dbReference type="Pfam" id="PF07859">
    <property type="entry name" value="Abhydrolase_3"/>
    <property type="match status" value="1"/>
</dbReference>
<dbReference type="Gene3D" id="3.40.50.1820">
    <property type="entry name" value="alpha/beta hydrolase"/>
    <property type="match status" value="1"/>
</dbReference>
<reference evidence="3 4" key="1">
    <citation type="submission" date="2024-01" db="EMBL/GenBank/DDBJ databases">
        <title>Comparative genomics of Cryptococcus and Kwoniella reveals pathogenesis evolution and contrasting modes of karyotype evolution via chromosome fusion or intercentromeric recombination.</title>
        <authorList>
            <person name="Coelho M.A."/>
            <person name="David-Palma M."/>
            <person name="Shea T."/>
            <person name="Bowers K."/>
            <person name="McGinley-Smith S."/>
            <person name="Mohammad A.W."/>
            <person name="Gnirke A."/>
            <person name="Yurkov A.M."/>
            <person name="Nowrousian M."/>
            <person name="Sun S."/>
            <person name="Cuomo C.A."/>
            <person name="Heitman J."/>
        </authorList>
    </citation>
    <scope>NUCLEOTIDE SEQUENCE [LARGE SCALE GENOMIC DNA]</scope>
    <source>
        <strain evidence="3">CBS 11374</strain>
    </source>
</reference>
<keyword evidence="4" id="KW-1185">Reference proteome</keyword>
<dbReference type="PANTHER" id="PTHR48081">
    <property type="entry name" value="AB HYDROLASE SUPERFAMILY PROTEIN C4A8.06C"/>
    <property type="match status" value="1"/>
</dbReference>
<dbReference type="PANTHER" id="PTHR48081:SF8">
    <property type="entry name" value="ALPHA_BETA HYDROLASE FOLD-3 DOMAIN-CONTAINING PROTEIN-RELATED"/>
    <property type="match status" value="1"/>
</dbReference>
<gene>
    <name evidence="3" type="ORF">IL334_005165</name>
</gene>
<name>A0ABZ1D2R6_9TREE</name>
<dbReference type="GeneID" id="87957296"/>
<dbReference type="Proteomes" id="UP001329825">
    <property type="component" value="Chromosome 7"/>
</dbReference>
<dbReference type="InterPro" id="IPR013094">
    <property type="entry name" value="AB_hydrolase_3"/>
</dbReference>
<evidence type="ECO:0000259" key="2">
    <source>
        <dbReference type="Pfam" id="PF07859"/>
    </source>
</evidence>
<evidence type="ECO:0000313" key="4">
    <source>
        <dbReference type="Proteomes" id="UP001329825"/>
    </source>
</evidence>
<protein>
    <recommendedName>
        <fullName evidence="2">Alpha/beta hydrolase fold-3 domain-containing protein</fullName>
    </recommendedName>
</protein>
<dbReference type="InterPro" id="IPR050300">
    <property type="entry name" value="GDXG_lipolytic_enzyme"/>
</dbReference>
<evidence type="ECO:0000313" key="3">
    <source>
        <dbReference type="EMBL" id="WRT68190.1"/>
    </source>
</evidence>
<evidence type="ECO:0000256" key="1">
    <source>
        <dbReference type="ARBA" id="ARBA00022801"/>
    </source>
</evidence>
<organism evidence="3 4">
    <name type="scientific">Kwoniella shivajii</name>
    <dbReference type="NCBI Taxonomy" id="564305"/>
    <lineage>
        <taxon>Eukaryota</taxon>
        <taxon>Fungi</taxon>
        <taxon>Dikarya</taxon>
        <taxon>Basidiomycota</taxon>
        <taxon>Agaricomycotina</taxon>
        <taxon>Tremellomycetes</taxon>
        <taxon>Tremellales</taxon>
        <taxon>Cryptococcaceae</taxon>
        <taxon>Kwoniella</taxon>
    </lineage>
</organism>
<dbReference type="InterPro" id="IPR029058">
    <property type="entry name" value="AB_hydrolase_fold"/>
</dbReference>
<proteinExistence type="predicted"/>
<sequence length="331" mass="36881">MNVETQPLSERSWFMHLLETLIRPFRPRLVAPPSNLESKLEWSKTGSPRLSVSSSLKTNCVVTERCIHYIWCYNIDIKQNHRQDGEVERKKGRVLYFAGGGFHAPPSSQHWSLILEFARRLPQFHLTLVSYPLSMKSTASAAIPALSHMYHELASESKRNGQELILAGDSSGGNVALSLALHVLSSSFPSKDAIAPRSIMLISPVVDCSNSNPEMTKVSKVDPVLTTQYTGYVARKWRGDLAPSDPLVSPVHADLAILKQNGVQVNGIVGTWDVLAPDTLEFIDRCKAVKVDGSWCIAEGQMHCFPLTWKYRLTDGIKGKEWIINTMIKSI</sequence>
<accession>A0ABZ1D2R6</accession>
<feature type="domain" description="Alpha/beta hydrolase fold-3" evidence="2">
    <location>
        <begin position="94"/>
        <end position="306"/>
    </location>
</feature>
<dbReference type="RefSeq" id="XP_062792930.1">
    <property type="nucleotide sequence ID" value="XM_062936879.1"/>
</dbReference>
<dbReference type="SUPFAM" id="SSF53474">
    <property type="entry name" value="alpha/beta-Hydrolases"/>
    <property type="match status" value="1"/>
</dbReference>
<keyword evidence="1" id="KW-0378">Hydrolase</keyword>
<dbReference type="EMBL" id="CP141887">
    <property type="protein sequence ID" value="WRT68190.1"/>
    <property type="molecule type" value="Genomic_DNA"/>
</dbReference>